<gene>
    <name evidence="5" type="ORF">GGQ66_000725</name>
</gene>
<proteinExistence type="predicted"/>
<dbReference type="PANTHER" id="PTHR12815">
    <property type="entry name" value="SORTING AND ASSEMBLY MACHINERY SAMM50 PROTEIN FAMILY MEMBER"/>
    <property type="match status" value="1"/>
</dbReference>
<dbReference type="Pfam" id="PF01103">
    <property type="entry name" value="Omp85"/>
    <property type="match status" value="1"/>
</dbReference>
<dbReference type="InterPro" id="IPR039910">
    <property type="entry name" value="D15-like"/>
</dbReference>
<dbReference type="GO" id="GO:0019867">
    <property type="term" value="C:outer membrane"/>
    <property type="evidence" value="ECO:0007669"/>
    <property type="project" value="InterPro"/>
</dbReference>
<comment type="subcellular location">
    <subcellularLocation>
        <location evidence="1">Membrane</location>
    </subcellularLocation>
</comment>
<dbReference type="InterPro" id="IPR000184">
    <property type="entry name" value="Bac_surfAg_D15"/>
</dbReference>
<dbReference type="Pfam" id="PF07244">
    <property type="entry name" value="POTRA"/>
    <property type="match status" value="1"/>
</dbReference>
<accession>A0A7W6K174</accession>
<evidence type="ECO:0000256" key="2">
    <source>
        <dbReference type="ARBA" id="ARBA00022452"/>
    </source>
</evidence>
<dbReference type="InterPro" id="IPR010827">
    <property type="entry name" value="BamA/TamA_POTRA"/>
</dbReference>
<name>A0A7W6K174_9HYPH</name>
<evidence type="ECO:0000313" key="6">
    <source>
        <dbReference type="Proteomes" id="UP000584824"/>
    </source>
</evidence>
<dbReference type="EMBL" id="JACIDU010000002">
    <property type="protein sequence ID" value="MBB4102197.1"/>
    <property type="molecule type" value="Genomic_DNA"/>
</dbReference>
<dbReference type="Gene3D" id="2.40.160.50">
    <property type="entry name" value="membrane protein fhac: a member of the omp85/tpsb transporter family"/>
    <property type="match status" value="1"/>
</dbReference>
<dbReference type="AlphaFoldDB" id="A0A7W6K174"/>
<dbReference type="InterPro" id="IPR034746">
    <property type="entry name" value="POTRA"/>
</dbReference>
<evidence type="ECO:0000256" key="1">
    <source>
        <dbReference type="ARBA" id="ARBA00004370"/>
    </source>
</evidence>
<keyword evidence="2" id="KW-1134">Transmembrane beta strand</keyword>
<evidence type="ECO:0000313" key="5">
    <source>
        <dbReference type="EMBL" id="MBB4102197.1"/>
    </source>
</evidence>
<keyword evidence="3" id="KW-0472">Membrane</keyword>
<dbReference type="Proteomes" id="UP000584824">
    <property type="component" value="Unassembled WGS sequence"/>
</dbReference>
<keyword evidence="2" id="KW-0812">Transmembrane</keyword>
<sequence length="632" mass="66201">MSSAYSRAGLVGTLAGALLVTCASIRPADAFELFGIHLFGERKETETLSDPVRYALTLEAPAADKALLETLQTASALYSDREKPVSGDLGVVVKARDDRDRLIAALYENARYGGVVKISVNGTDIDSLPPNPTFSGKGPVPVTVHVEPGPVFTLGEVHLEGEAAGRDLKQLGLEPGGAAGSLVILRAGERLVATFRDEGRPLAKLDKREVVADHATNTVDVTLAATGGPVAPVGTVTVNGTKTVDGDFVRDYSRLNAGQPFNPGDMKKAADRLRDLGVFSSVTVKEANRLAPDGSIPVGIEVAEGKHRYFGFGAQVSTTDGAGLSGYWGHRNLFGKAETLKFEGAVSRLGETTDITGLDYSAGVSFSKPGIFVPAARLDASLKAKTEHPDSYEANSVTAATGITYELNDRDTVSAGGELDWSKTTDAYGDNEYLTASLPLTAKRDARDNKLDPTEGYTASLAAKPSYEINGGTFFSSFEGAVTGYKGVGEDNRVVFAGKAALGTLVGTGDLEKIPTTRRFFAGGGGSVRGYSYQEISPYNAAGDATGGRSYALGSVEARVKVTDTIGVVPFIDAGTVSSAMVPDFSDIRAGAGVGLRYATPFGPLRLDVAVPLNKYDNGTKYGIYAGIGQSF</sequence>
<evidence type="ECO:0000256" key="3">
    <source>
        <dbReference type="ARBA" id="ARBA00023136"/>
    </source>
</evidence>
<dbReference type="Gene3D" id="3.10.20.310">
    <property type="entry name" value="membrane protein fhac"/>
    <property type="match status" value="1"/>
</dbReference>
<evidence type="ECO:0000259" key="4">
    <source>
        <dbReference type="PROSITE" id="PS51779"/>
    </source>
</evidence>
<reference evidence="5 6" key="1">
    <citation type="submission" date="2020-08" db="EMBL/GenBank/DDBJ databases">
        <title>Genomic Encyclopedia of Type Strains, Phase IV (KMG-IV): sequencing the most valuable type-strain genomes for metagenomic binning, comparative biology and taxonomic classification.</title>
        <authorList>
            <person name="Goeker M."/>
        </authorList>
    </citation>
    <scope>NUCLEOTIDE SEQUENCE [LARGE SCALE GENOMIC DNA]</scope>
    <source>
        <strain evidence="5 6">DSM 26385</strain>
    </source>
</reference>
<keyword evidence="6" id="KW-1185">Reference proteome</keyword>
<organism evidence="5 6">
    <name type="scientific">Allorhizobium borbori</name>
    <dbReference type="NCBI Taxonomy" id="485907"/>
    <lineage>
        <taxon>Bacteria</taxon>
        <taxon>Pseudomonadati</taxon>
        <taxon>Pseudomonadota</taxon>
        <taxon>Alphaproteobacteria</taxon>
        <taxon>Hyphomicrobiales</taxon>
        <taxon>Rhizobiaceae</taxon>
        <taxon>Rhizobium/Agrobacterium group</taxon>
        <taxon>Allorhizobium</taxon>
    </lineage>
</organism>
<protein>
    <submittedName>
        <fullName evidence="5">Translocation and assembly module TamA</fullName>
    </submittedName>
</protein>
<dbReference type="PROSITE" id="PS51779">
    <property type="entry name" value="POTRA"/>
    <property type="match status" value="1"/>
</dbReference>
<dbReference type="PANTHER" id="PTHR12815:SF42">
    <property type="entry name" value="BACTERIAL SURFACE ANTIGEN (D15) DOMAIN-CONTAINING PROTEIN"/>
    <property type="match status" value="1"/>
</dbReference>
<comment type="caution">
    <text evidence="5">The sequence shown here is derived from an EMBL/GenBank/DDBJ whole genome shotgun (WGS) entry which is preliminary data.</text>
</comment>
<feature type="domain" description="POTRA" evidence="4">
    <location>
        <begin position="231"/>
        <end position="305"/>
    </location>
</feature>